<dbReference type="EMBL" id="KB200430">
    <property type="protein sequence ID" value="ESP01645.1"/>
    <property type="molecule type" value="Genomic_DNA"/>
</dbReference>
<evidence type="ECO:0000256" key="6">
    <source>
        <dbReference type="ARBA" id="ARBA00023136"/>
    </source>
</evidence>
<evidence type="ECO:0000313" key="12">
    <source>
        <dbReference type="EMBL" id="ESP01645.1"/>
    </source>
</evidence>
<dbReference type="PANTHER" id="PTHR24244:SF1">
    <property type="entry name" value="G-PROTEIN COUPLED RECEPTORS FAMILY 1 PROFILE DOMAIN-CONTAINING PROTEIN"/>
    <property type="match status" value="1"/>
</dbReference>
<comment type="subcellular location">
    <subcellularLocation>
        <location evidence="1 10">Cell membrane</location>
        <topology evidence="1 10">Multi-pass membrane protein</topology>
    </subcellularLocation>
</comment>
<keyword evidence="7 10" id="KW-0675">Receptor</keyword>
<keyword evidence="9 10" id="KW-0807">Transducer</keyword>
<dbReference type="Gene3D" id="1.20.1070.10">
    <property type="entry name" value="Rhodopsin 7-helix transmembrane proteins"/>
    <property type="match status" value="1"/>
</dbReference>
<feature type="domain" description="G-protein coupled receptors family 1 profile" evidence="11">
    <location>
        <begin position="25"/>
        <end position="297"/>
    </location>
</feature>
<reference evidence="12 13" key="1">
    <citation type="journal article" date="2013" name="Nature">
        <title>Insights into bilaterian evolution from three spiralian genomes.</title>
        <authorList>
            <person name="Simakov O."/>
            <person name="Marletaz F."/>
            <person name="Cho S.J."/>
            <person name="Edsinger-Gonzales E."/>
            <person name="Havlak P."/>
            <person name="Hellsten U."/>
            <person name="Kuo D.H."/>
            <person name="Larsson T."/>
            <person name="Lv J."/>
            <person name="Arendt D."/>
            <person name="Savage R."/>
            <person name="Osoegawa K."/>
            <person name="de Jong P."/>
            <person name="Grimwood J."/>
            <person name="Chapman J.A."/>
            <person name="Shapiro H."/>
            <person name="Aerts A."/>
            <person name="Otillar R.P."/>
            <person name="Terry A.Y."/>
            <person name="Boore J.L."/>
            <person name="Grigoriev I.V."/>
            <person name="Lindberg D.R."/>
            <person name="Seaver E.C."/>
            <person name="Weisblat D.A."/>
            <person name="Putnam N.H."/>
            <person name="Rokhsar D.S."/>
        </authorList>
    </citation>
    <scope>NUCLEOTIDE SEQUENCE [LARGE SCALE GENOMIC DNA]</scope>
</reference>
<evidence type="ECO:0000256" key="1">
    <source>
        <dbReference type="ARBA" id="ARBA00004651"/>
    </source>
</evidence>
<proteinExistence type="inferred from homology"/>
<feature type="transmembrane region" description="Helical" evidence="10">
    <location>
        <begin position="167"/>
        <end position="198"/>
    </location>
</feature>
<evidence type="ECO:0000259" key="11">
    <source>
        <dbReference type="PROSITE" id="PS50262"/>
    </source>
</evidence>
<accession>V4CHN3</accession>
<keyword evidence="3 10" id="KW-0812">Transmembrane</keyword>
<evidence type="ECO:0000256" key="7">
    <source>
        <dbReference type="ARBA" id="ARBA00023170"/>
    </source>
</evidence>
<feature type="transmembrane region" description="Helical" evidence="10">
    <location>
        <begin position="47"/>
        <end position="65"/>
    </location>
</feature>
<dbReference type="InterPro" id="IPR001817">
    <property type="entry name" value="Vasoprsn_rcpt"/>
</dbReference>
<dbReference type="InterPro" id="IPR017452">
    <property type="entry name" value="GPCR_Rhodpsn_7TM"/>
</dbReference>
<dbReference type="GO" id="GO:0005886">
    <property type="term" value="C:plasma membrane"/>
    <property type="evidence" value="ECO:0007669"/>
    <property type="project" value="UniProtKB-SubCell"/>
</dbReference>
<dbReference type="GO" id="GO:0008188">
    <property type="term" value="F:neuropeptide receptor activity"/>
    <property type="evidence" value="ECO:0007669"/>
    <property type="project" value="InterPro"/>
</dbReference>
<keyword evidence="5 10" id="KW-0297">G-protein coupled receptor</keyword>
<dbReference type="KEGG" id="lgi:LOTGIDRAFT_139356"/>
<evidence type="ECO:0000256" key="8">
    <source>
        <dbReference type="ARBA" id="ARBA00023180"/>
    </source>
</evidence>
<dbReference type="OrthoDB" id="5987909at2759"/>
<sequence length="312" mass="35572">IFYLFISQDEQIGFLVVLFMFIVVGNSIVLAAIALSKERRRSRMNYFIMHLAVADLLNGPLNVLIDLISKITIYWYAGDVLCRFIQFTRAAVIYASTFMLVALSIDRLDAVARPMNFSGSWLRAKALIGTAWASSLLFATPQLFLFHEKIHLGGPHCFIDLSEPWQWQIYISVIALIIFVIPAIIICICYVVIVMIIWRSSRLLKPSDSQKSFRSFKSKDEESCSSSRGVIPQAKIRTIKMTFLIVLVFIICWSPYFIFNLCSVYGYVDWSLPSTIKISTFIQSMAPLNSAANPIIYGIFSTRICRYVPFIF</sequence>
<dbReference type="InterPro" id="IPR027294">
    <property type="entry name" value="NPS_rcpt"/>
</dbReference>
<dbReference type="PRINTS" id="PR00237">
    <property type="entry name" value="GPCRRHODOPSN"/>
</dbReference>
<evidence type="ECO:0000256" key="2">
    <source>
        <dbReference type="ARBA" id="ARBA00022475"/>
    </source>
</evidence>
<dbReference type="InterPro" id="IPR000276">
    <property type="entry name" value="GPCR_Rhodpsn"/>
</dbReference>
<comment type="caution">
    <text evidence="10">Lacks conserved residue(s) required for the propagation of feature annotation.</text>
</comment>
<feature type="transmembrane region" description="Helical" evidence="10">
    <location>
        <begin position="126"/>
        <end position="147"/>
    </location>
</feature>
<dbReference type="PROSITE" id="PS50262">
    <property type="entry name" value="G_PROTEIN_RECEP_F1_2"/>
    <property type="match status" value="1"/>
</dbReference>
<keyword evidence="6 10" id="KW-0472">Membrane</keyword>
<evidence type="ECO:0000256" key="4">
    <source>
        <dbReference type="ARBA" id="ARBA00022989"/>
    </source>
</evidence>
<evidence type="ECO:0000256" key="3">
    <source>
        <dbReference type="ARBA" id="ARBA00022692"/>
    </source>
</evidence>
<dbReference type="PANTHER" id="PTHR24244">
    <property type="entry name" value="NEUROPEPTIDE S RECEPTOR"/>
    <property type="match status" value="1"/>
</dbReference>
<feature type="transmembrane region" description="Helical" evidence="10">
    <location>
        <begin position="243"/>
        <end position="268"/>
    </location>
</feature>
<feature type="transmembrane region" description="Helical" evidence="10">
    <location>
        <begin position="85"/>
        <end position="105"/>
    </location>
</feature>
<keyword evidence="13" id="KW-1185">Reference proteome</keyword>
<keyword evidence="2" id="KW-1003">Cell membrane</keyword>
<comment type="similarity">
    <text evidence="10">Belongs to the G-protein coupled receptor 1 family. Vasopressin/oxytocin receptor subfamily.</text>
</comment>
<keyword evidence="8 10" id="KW-0325">Glycoprotein</keyword>
<name>V4CHN3_LOTGI</name>
<evidence type="ECO:0000313" key="13">
    <source>
        <dbReference type="Proteomes" id="UP000030746"/>
    </source>
</evidence>
<gene>
    <name evidence="12" type="ORF">LOTGIDRAFT_139356</name>
</gene>
<feature type="non-terminal residue" evidence="12">
    <location>
        <position position="1"/>
    </location>
</feature>
<protein>
    <recommendedName>
        <fullName evidence="11">G-protein coupled receptors family 1 profile domain-containing protein</fullName>
    </recommendedName>
</protein>
<keyword evidence="4 10" id="KW-1133">Transmembrane helix</keyword>
<dbReference type="GeneID" id="20234179"/>
<dbReference type="Pfam" id="PF00001">
    <property type="entry name" value="7tm_1"/>
    <property type="match status" value="1"/>
</dbReference>
<dbReference type="AlphaFoldDB" id="V4CHN3"/>
<dbReference type="Proteomes" id="UP000030746">
    <property type="component" value="Unassembled WGS sequence"/>
</dbReference>
<dbReference type="GO" id="GO:0005000">
    <property type="term" value="F:vasopressin receptor activity"/>
    <property type="evidence" value="ECO:0007669"/>
    <property type="project" value="InterPro"/>
</dbReference>
<dbReference type="HOGENOM" id="CLU_009579_15_0_1"/>
<dbReference type="RefSeq" id="XP_009047631.1">
    <property type="nucleotide sequence ID" value="XM_009049383.1"/>
</dbReference>
<evidence type="ECO:0000256" key="10">
    <source>
        <dbReference type="RuleBase" id="RU046427"/>
    </source>
</evidence>
<dbReference type="OMA" id="ICERPNK"/>
<feature type="transmembrane region" description="Helical" evidence="10">
    <location>
        <begin position="12"/>
        <end position="35"/>
    </location>
</feature>
<dbReference type="PRINTS" id="PR00896">
    <property type="entry name" value="VASOPRESSINR"/>
</dbReference>
<organism evidence="12 13">
    <name type="scientific">Lottia gigantea</name>
    <name type="common">Giant owl limpet</name>
    <dbReference type="NCBI Taxonomy" id="225164"/>
    <lineage>
        <taxon>Eukaryota</taxon>
        <taxon>Metazoa</taxon>
        <taxon>Spiralia</taxon>
        <taxon>Lophotrochozoa</taxon>
        <taxon>Mollusca</taxon>
        <taxon>Gastropoda</taxon>
        <taxon>Patellogastropoda</taxon>
        <taxon>Lottioidea</taxon>
        <taxon>Lottiidae</taxon>
        <taxon>Lottia</taxon>
    </lineage>
</organism>
<dbReference type="STRING" id="225164.V4CHN3"/>
<dbReference type="CTD" id="20234179"/>
<evidence type="ECO:0000256" key="9">
    <source>
        <dbReference type="ARBA" id="ARBA00023224"/>
    </source>
</evidence>
<evidence type="ECO:0000256" key="5">
    <source>
        <dbReference type="ARBA" id="ARBA00023040"/>
    </source>
</evidence>
<dbReference type="SUPFAM" id="SSF81321">
    <property type="entry name" value="Family A G protein-coupled receptor-like"/>
    <property type="match status" value="1"/>
</dbReference>